<dbReference type="OMA" id="LPFAPNM"/>
<dbReference type="STRING" id="2769.R7QFD1"/>
<dbReference type="Proteomes" id="UP000012073">
    <property type="component" value="Unassembled WGS sequence"/>
</dbReference>
<dbReference type="PANTHER" id="PTHR12049:SF5">
    <property type="entry name" value="PROTEIN ARGININE METHYLTRANSFERASE NDUFAF7 HOMOLOG, MITOCHONDRIAL"/>
    <property type="match status" value="1"/>
</dbReference>
<comment type="catalytic activity">
    <reaction evidence="6 7">
        <text>L-arginyl-[protein] + 2 S-adenosyl-L-methionine = N(omega),N(omega)'-dimethyl-L-arginyl-[protein] + 2 S-adenosyl-L-homocysteine + 2 H(+)</text>
        <dbReference type="Rhea" id="RHEA:48108"/>
        <dbReference type="Rhea" id="RHEA-COMP:10532"/>
        <dbReference type="Rhea" id="RHEA-COMP:11992"/>
        <dbReference type="ChEBI" id="CHEBI:15378"/>
        <dbReference type="ChEBI" id="CHEBI:29965"/>
        <dbReference type="ChEBI" id="CHEBI:57856"/>
        <dbReference type="ChEBI" id="CHEBI:59789"/>
        <dbReference type="ChEBI" id="CHEBI:88221"/>
        <dbReference type="EC" id="2.1.1.320"/>
    </reaction>
</comment>
<evidence type="ECO:0000313" key="8">
    <source>
        <dbReference type="EMBL" id="CDF36794.1"/>
    </source>
</evidence>
<protein>
    <recommendedName>
        <fullName evidence="7">Protein arginine methyltransferase NDUFAF7</fullName>
        <ecNumber evidence="7">2.1.1.320</ecNumber>
    </recommendedName>
</protein>
<evidence type="ECO:0000256" key="3">
    <source>
        <dbReference type="ARBA" id="ARBA00022603"/>
    </source>
</evidence>
<dbReference type="Pfam" id="PF02636">
    <property type="entry name" value="Methyltransf_28"/>
    <property type="match status" value="1"/>
</dbReference>
<name>R7QFD1_CHOCR</name>
<dbReference type="RefSeq" id="XP_005716613.1">
    <property type="nucleotide sequence ID" value="XM_005716556.1"/>
</dbReference>
<dbReference type="OrthoDB" id="17415at2759"/>
<dbReference type="Gene3D" id="3.40.50.12710">
    <property type="match status" value="1"/>
</dbReference>
<gene>
    <name evidence="8" type="ORF">CHC_T00005187001</name>
</gene>
<evidence type="ECO:0000256" key="1">
    <source>
        <dbReference type="ARBA" id="ARBA00004173"/>
    </source>
</evidence>
<keyword evidence="9" id="KW-1185">Reference proteome</keyword>
<organism evidence="8 9">
    <name type="scientific">Chondrus crispus</name>
    <name type="common">Carrageen Irish moss</name>
    <name type="synonym">Polymorpha crispa</name>
    <dbReference type="NCBI Taxonomy" id="2769"/>
    <lineage>
        <taxon>Eukaryota</taxon>
        <taxon>Rhodophyta</taxon>
        <taxon>Florideophyceae</taxon>
        <taxon>Rhodymeniophycidae</taxon>
        <taxon>Gigartinales</taxon>
        <taxon>Gigartinaceae</taxon>
        <taxon>Chondrus</taxon>
    </lineage>
</organism>
<dbReference type="SUPFAM" id="SSF53335">
    <property type="entry name" value="S-adenosyl-L-methionine-dependent methyltransferases"/>
    <property type="match status" value="1"/>
</dbReference>
<dbReference type="EC" id="2.1.1.320" evidence="7"/>
<evidence type="ECO:0000313" key="9">
    <source>
        <dbReference type="Proteomes" id="UP000012073"/>
    </source>
</evidence>
<dbReference type="InterPro" id="IPR029063">
    <property type="entry name" value="SAM-dependent_MTases_sf"/>
</dbReference>
<proteinExistence type="inferred from homology"/>
<dbReference type="GO" id="GO:0032259">
    <property type="term" value="P:methylation"/>
    <property type="evidence" value="ECO:0007669"/>
    <property type="project" value="UniProtKB-KW"/>
</dbReference>
<comment type="function">
    <text evidence="7">Arginine methyltransferase involved in the assembly or stability of mitochondrial NADH:ubiquinone oxidoreductase complex (complex I).</text>
</comment>
<dbReference type="PhylomeDB" id="R7QFD1"/>
<dbReference type="GeneID" id="17324328"/>
<evidence type="ECO:0000256" key="6">
    <source>
        <dbReference type="ARBA" id="ARBA00048612"/>
    </source>
</evidence>
<evidence type="ECO:0000256" key="4">
    <source>
        <dbReference type="ARBA" id="ARBA00022679"/>
    </source>
</evidence>
<evidence type="ECO:0000256" key="7">
    <source>
        <dbReference type="RuleBase" id="RU364114"/>
    </source>
</evidence>
<sequence length="440" mass="48514">MLRRALSTSPTLSSAISTNNLLFRDYIQRSLYDPVGGYFTRGQSPVLGHETKINLCELQSRAAYEKAVAATYASASHGWMTPVELFSPFLSRAVAHRIHAVNRDESKVNIIEIGGGRGTLAADILAHWSEVAPDFLRRVRYNLIEVSPALAKVQSENLRHWVNLGTAKVHNVDARIWFQSLSSDAQQSEEMRSTPCHVVAMEVLDNLPHDLLRLGAGSVEQAVAILSENPPSDSTAIMLEWRSELDETTSAAVKAFDLLRSDENDHFISQQRDPSFLSRARVSFENMLTGGKRDLWVPTASYQLLKAISSSLSHAGMTISDFNSFPGALPGENAPVVQRVQQGSTVVYESVTAAPFGKVDIMFPTNFHALQRCHNSFAGNGVSENSYLYRILSQEKFFEEHSSEASINATTCKDGYNPVLQDFENASFLLVDKTSKVSAG</sequence>
<dbReference type="AlphaFoldDB" id="R7QFD1"/>
<dbReference type="Gramene" id="CDF36794">
    <property type="protein sequence ID" value="CDF36794"/>
    <property type="gene ID" value="CHC_T00005187001"/>
</dbReference>
<evidence type="ECO:0000256" key="2">
    <source>
        <dbReference type="ARBA" id="ARBA00005891"/>
    </source>
</evidence>
<dbReference type="InterPro" id="IPR003788">
    <property type="entry name" value="NDUFAF7"/>
</dbReference>
<keyword evidence="3 7" id="KW-0489">Methyltransferase</keyword>
<dbReference type="GO" id="GO:0005739">
    <property type="term" value="C:mitochondrion"/>
    <property type="evidence" value="ECO:0007669"/>
    <property type="project" value="UniProtKB-SubCell"/>
</dbReference>
<keyword evidence="5 7" id="KW-0496">Mitochondrion</keyword>
<dbReference type="InterPro" id="IPR038375">
    <property type="entry name" value="NDUFAF7_sf"/>
</dbReference>
<dbReference type="GO" id="GO:0035243">
    <property type="term" value="F:protein-arginine omega-N symmetric methyltransferase activity"/>
    <property type="evidence" value="ECO:0007669"/>
    <property type="project" value="UniProtKB-EC"/>
</dbReference>
<dbReference type="PANTHER" id="PTHR12049">
    <property type="entry name" value="PROTEIN ARGININE METHYLTRANSFERASE NDUFAF7, MITOCHONDRIAL"/>
    <property type="match status" value="1"/>
</dbReference>
<reference evidence="9" key="1">
    <citation type="journal article" date="2013" name="Proc. Natl. Acad. Sci. U.S.A.">
        <title>Genome structure and metabolic features in the red seaweed Chondrus crispus shed light on evolution of the Archaeplastida.</title>
        <authorList>
            <person name="Collen J."/>
            <person name="Porcel B."/>
            <person name="Carre W."/>
            <person name="Ball S.G."/>
            <person name="Chaparro C."/>
            <person name="Tonon T."/>
            <person name="Barbeyron T."/>
            <person name="Michel G."/>
            <person name="Noel B."/>
            <person name="Valentin K."/>
            <person name="Elias M."/>
            <person name="Artiguenave F."/>
            <person name="Arun A."/>
            <person name="Aury J.M."/>
            <person name="Barbosa-Neto J.F."/>
            <person name="Bothwell J.H."/>
            <person name="Bouget F.Y."/>
            <person name="Brillet L."/>
            <person name="Cabello-Hurtado F."/>
            <person name="Capella-Gutierrez S."/>
            <person name="Charrier B."/>
            <person name="Cladiere L."/>
            <person name="Cock J.M."/>
            <person name="Coelho S.M."/>
            <person name="Colleoni C."/>
            <person name="Czjzek M."/>
            <person name="Da Silva C."/>
            <person name="Delage L."/>
            <person name="Denoeud F."/>
            <person name="Deschamps P."/>
            <person name="Dittami S.M."/>
            <person name="Gabaldon T."/>
            <person name="Gachon C.M."/>
            <person name="Groisillier A."/>
            <person name="Herve C."/>
            <person name="Jabbari K."/>
            <person name="Katinka M."/>
            <person name="Kloareg B."/>
            <person name="Kowalczyk N."/>
            <person name="Labadie K."/>
            <person name="Leblanc C."/>
            <person name="Lopez P.J."/>
            <person name="McLachlan D.H."/>
            <person name="Meslet-Cladiere L."/>
            <person name="Moustafa A."/>
            <person name="Nehr Z."/>
            <person name="Nyvall Collen P."/>
            <person name="Panaud O."/>
            <person name="Partensky F."/>
            <person name="Poulain J."/>
            <person name="Rensing S.A."/>
            <person name="Rousvoal S."/>
            <person name="Samson G."/>
            <person name="Symeonidi A."/>
            <person name="Weissenbach J."/>
            <person name="Zambounis A."/>
            <person name="Wincker P."/>
            <person name="Boyen C."/>
        </authorList>
    </citation>
    <scope>NUCLEOTIDE SEQUENCE [LARGE SCALE GENOMIC DNA]</scope>
    <source>
        <strain evidence="9">cv. Stackhouse</strain>
    </source>
</reference>
<accession>R7QFD1</accession>
<keyword evidence="4 7" id="KW-0808">Transferase</keyword>
<dbReference type="EMBL" id="HG001803">
    <property type="protein sequence ID" value="CDF36794.1"/>
    <property type="molecule type" value="Genomic_DNA"/>
</dbReference>
<comment type="similarity">
    <text evidence="2 7">Belongs to the NDUFAF7 family.</text>
</comment>
<comment type="subcellular location">
    <subcellularLocation>
        <location evidence="1 7">Mitochondrion</location>
    </subcellularLocation>
</comment>
<dbReference type="KEGG" id="ccp:CHC_T00005187001"/>
<evidence type="ECO:0000256" key="5">
    <source>
        <dbReference type="ARBA" id="ARBA00023128"/>
    </source>
</evidence>